<feature type="signal peptide" evidence="10">
    <location>
        <begin position="1"/>
        <end position="19"/>
    </location>
</feature>
<evidence type="ECO:0000256" key="2">
    <source>
        <dbReference type="ARBA" id="ARBA00018808"/>
    </source>
</evidence>
<evidence type="ECO:0000313" key="12">
    <source>
        <dbReference type="Proteomes" id="UP000694871"/>
    </source>
</evidence>
<keyword evidence="3" id="KW-0145">Chemotaxis</keyword>
<keyword evidence="4" id="KW-0964">Secreted</keyword>
<reference evidence="13" key="1">
    <citation type="submission" date="2025-08" db="UniProtKB">
        <authorList>
            <consortium name="RefSeq"/>
        </authorList>
    </citation>
    <scope>IDENTIFICATION</scope>
</reference>
<evidence type="ECO:0000256" key="5">
    <source>
        <dbReference type="ARBA" id="ARBA00022729"/>
    </source>
</evidence>
<evidence type="ECO:0000256" key="6">
    <source>
        <dbReference type="ARBA" id="ARBA00022782"/>
    </source>
</evidence>
<keyword evidence="12" id="KW-1185">Reference proteome</keyword>
<keyword evidence="6" id="KW-0221">Differentiation</keyword>
<keyword evidence="7" id="KW-1015">Disulfide bond</keyword>
<organism evidence="12 13">
    <name type="scientific">Gekko japonicus</name>
    <name type="common">Schlegel's Japanese gecko</name>
    <dbReference type="NCBI Taxonomy" id="146911"/>
    <lineage>
        <taxon>Eukaryota</taxon>
        <taxon>Metazoa</taxon>
        <taxon>Chordata</taxon>
        <taxon>Craniata</taxon>
        <taxon>Vertebrata</taxon>
        <taxon>Euteleostomi</taxon>
        <taxon>Lepidosauria</taxon>
        <taxon>Squamata</taxon>
        <taxon>Bifurcata</taxon>
        <taxon>Gekkota</taxon>
        <taxon>Gekkonidae</taxon>
        <taxon>Gekkoninae</taxon>
        <taxon>Gekko</taxon>
    </lineage>
</organism>
<proteinExistence type="predicted"/>
<dbReference type="PANTHER" id="PTHR15106:SF2">
    <property type="entry name" value="RETINOIC ACID RECEPTOR RESPONDER PROTEIN 2"/>
    <property type="match status" value="1"/>
</dbReference>
<dbReference type="Gene3D" id="3.10.450.10">
    <property type="match status" value="1"/>
</dbReference>
<dbReference type="InterPro" id="IPR046350">
    <property type="entry name" value="Cystatin_sf"/>
</dbReference>
<dbReference type="RefSeq" id="XP_015268443.1">
    <property type="nucleotide sequence ID" value="XM_015412957.1"/>
</dbReference>
<name>A0ABM1K406_GEKJA</name>
<dbReference type="InterPro" id="IPR029562">
    <property type="entry name" value="Chemerin"/>
</dbReference>
<feature type="domain" description="Cystatin" evidence="11">
    <location>
        <begin position="25"/>
        <end position="95"/>
    </location>
</feature>
<evidence type="ECO:0000259" key="11">
    <source>
        <dbReference type="Pfam" id="PF00031"/>
    </source>
</evidence>
<dbReference type="Pfam" id="PF00031">
    <property type="entry name" value="Cystatin"/>
    <property type="match status" value="1"/>
</dbReference>
<accession>A0ABM1K406</accession>
<protein>
    <recommendedName>
        <fullName evidence="2">Retinoic acid receptor responder protein 2</fullName>
    </recommendedName>
    <alternativeName>
        <fullName evidence="9">Chemerin</fullName>
    </alternativeName>
</protein>
<comment type="subcellular location">
    <subcellularLocation>
        <location evidence="1">Secreted</location>
    </subcellularLocation>
</comment>
<evidence type="ECO:0000256" key="3">
    <source>
        <dbReference type="ARBA" id="ARBA00022500"/>
    </source>
</evidence>
<feature type="chain" id="PRO_5047159550" description="Retinoic acid receptor responder protein 2" evidence="10">
    <location>
        <begin position="20"/>
        <end position="160"/>
    </location>
</feature>
<keyword evidence="8" id="KW-0395">Inflammatory response</keyword>
<evidence type="ECO:0000256" key="8">
    <source>
        <dbReference type="ARBA" id="ARBA00023198"/>
    </source>
</evidence>
<evidence type="ECO:0000313" key="13">
    <source>
        <dbReference type="RefSeq" id="XP_015268443.1"/>
    </source>
</evidence>
<evidence type="ECO:0000256" key="4">
    <source>
        <dbReference type="ARBA" id="ARBA00022525"/>
    </source>
</evidence>
<evidence type="ECO:0000256" key="1">
    <source>
        <dbReference type="ARBA" id="ARBA00004613"/>
    </source>
</evidence>
<gene>
    <name evidence="13" type="primary">RARRES2</name>
</gene>
<dbReference type="SUPFAM" id="SSF54403">
    <property type="entry name" value="Cystatin/monellin"/>
    <property type="match status" value="1"/>
</dbReference>
<evidence type="ECO:0000256" key="10">
    <source>
        <dbReference type="SAM" id="SignalP"/>
    </source>
</evidence>
<dbReference type="PANTHER" id="PTHR15106">
    <property type="entry name" value="RETINOIC ACID RECEPTOR RESPONDER PROTEIN 2"/>
    <property type="match status" value="1"/>
</dbReference>
<evidence type="ECO:0000256" key="7">
    <source>
        <dbReference type="ARBA" id="ARBA00023157"/>
    </source>
</evidence>
<dbReference type="GeneID" id="107111911"/>
<dbReference type="Proteomes" id="UP000694871">
    <property type="component" value="Unplaced"/>
</dbReference>
<sequence length="160" mass="18155">MKRLLVLCGGLLALAGVAPVPLQNRALEMVLDEFHNKTHVHFVFKQQAVVESVETQLQMGTFVQLEVDLVQTPCRKSQRGTQNCRIKTGGRKQKCLACFKFDSSENMLDKSVRCLSQQVPFFQEVRKKQARECEQVRMEGEEYYRPGVFAFSRGLPVGSS</sequence>
<dbReference type="InterPro" id="IPR000010">
    <property type="entry name" value="Cystatin_dom"/>
</dbReference>
<keyword evidence="5 10" id="KW-0732">Signal</keyword>
<keyword evidence="13" id="KW-0675">Receptor</keyword>
<evidence type="ECO:0000256" key="9">
    <source>
        <dbReference type="ARBA" id="ARBA00032785"/>
    </source>
</evidence>